<dbReference type="EMBL" id="OW240924">
    <property type="protein sequence ID" value="CAH2326727.1"/>
    <property type="molecule type" value="Genomic_DNA"/>
</dbReference>
<evidence type="ECO:0000256" key="7">
    <source>
        <dbReference type="ARBA" id="ARBA00023040"/>
    </source>
</evidence>
<feature type="transmembrane region" description="Helical" evidence="12">
    <location>
        <begin position="207"/>
        <end position="232"/>
    </location>
</feature>
<proteinExistence type="inferred from homology"/>
<feature type="transmembrane region" description="Helical" evidence="12">
    <location>
        <begin position="31"/>
        <end position="54"/>
    </location>
</feature>
<keyword evidence="5 12" id="KW-0552">Olfaction</keyword>
<keyword evidence="3 12" id="KW-0716">Sensory transduction</keyword>
<dbReference type="InterPro" id="IPR050516">
    <property type="entry name" value="Olfactory_GPCR"/>
</dbReference>
<evidence type="ECO:0000256" key="6">
    <source>
        <dbReference type="ARBA" id="ARBA00022989"/>
    </source>
</evidence>
<dbReference type="Proteomes" id="UP001295444">
    <property type="component" value="Chromosome 13"/>
</dbReference>
<evidence type="ECO:0000256" key="1">
    <source>
        <dbReference type="ARBA" id="ARBA00004651"/>
    </source>
</evidence>
<dbReference type="Pfam" id="PF13853">
    <property type="entry name" value="7tm_4"/>
    <property type="match status" value="1"/>
</dbReference>
<reference evidence="14" key="1">
    <citation type="submission" date="2022-03" db="EMBL/GenBank/DDBJ databases">
        <authorList>
            <person name="Alioto T."/>
            <person name="Alioto T."/>
            <person name="Gomez Garrido J."/>
        </authorList>
    </citation>
    <scope>NUCLEOTIDE SEQUENCE</scope>
</reference>
<evidence type="ECO:0000313" key="14">
    <source>
        <dbReference type="EMBL" id="CAH2326727.1"/>
    </source>
</evidence>
<dbReference type="AlphaFoldDB" id="A0AAD1WWI1"/>
<dbReference type="PRINTS" id="PR00245">
    <property type="entry name" value="OLFACTORYR"/>
</dbReference>
<dbReference type="FunFam" id="1.20.1070.10:FF:000001">
    <property type="entry name" value="Olfactory receptor"/>
    <property type="match status" value="1"/>
</dbReference>
<protein>
    <recommendedName>
        <fullName evidence="12">Olfactory receptor</fullName>
    </recommendedName>
</protein>
<dbReference type="PRINTS" id="PR00237">
    <property type="entry name" value="GPCRRHODOPSN"/>
</dbReference>
<feature type="domain" description="G-protein coupled receptors family 1 profile" evidence="13">
    <location>
        <begin position="47"/>
        <end position="296"/>
    </location>
</feature>
<sequence>VREGSDAKLRNQTSVTEFTLLGLTDMVGLEIILFSVCFLFFLLNLSGNLFILVFTISNPNFHTPMYFFLGNLSIFDMCFSSVVVPKMLFDFLTPTKTISFEGCICQMHFFHFFGSSEATLLTIMSYDRYLAIGSPLHYSHIMTNKVCRLLVFICWVIGFLHSLLHTVLTAVLPFCGPNLVNHFFCDIKPVLILACTDISLNMKLLTMITGILATSSFLLTLIPYILIGRLLYKIKTTEGRKRAYSTCSAHFTVVLLYYGTAVFTYIRPTQIESLNQDRAAAVLFTVITPALNPIVYTLRNKEMKRAINRIRKGFC</sequence>
<name>A0AAD1WWI1_PELCU</name>
<feature type="transmembrane region" description="Helical" evidence="12">
    <location>
        <begin position="278"/>
        <end position="298"/>
    </location>
</feature>
<evidence type="ECO:0000256" key="12">
    <source>
        <dbReference type="RuleBase" id="RU363047"/>
    </source>
</evidence>
<dbReference type="InterPro" id="IPR000276">
    <property type="entry name" value="GPCR_Rhodpsn"/>
</dbReference>
<dbReference type="InterPro" id="IPR017452">
    <property type="entry name" value="GPCR_Rhodpsn_7TM"/>
</dbReference>
<evidence type="ECO:0000259" key="13">
    <source>
        <dbReference type="PROSITE" id="PS50262"/>
    </source>
</evidence>
<comment type="similarity">
    <text evidence="11">Belongs to the G-protein coupled receptor 1 family.</text>
</comment>
<dbReference type="SMART" id="SM01381">
    <property type="entry name" value="7TM_GPCR_Srsx"/>
    <property type="match status" value="1"/>
</dbReference>
<keyword evidence="8 12" id="KW-0472">Membrane</keyword>
<dbReference type="Gene3D" id="1.20.1070.10">
    <property type="entry name" value="Rhodopsin 7-helix transmembrane proteins"/>
    <property type="match status" value="1"/>
</dbReference>
<feature type="transmembrane region" description="Helical" evidence="12">
    <location>
        <begin position="244"/>
        <end position="266"/>
    </location>
</feature>
<keyword evidence="9 11" id="KW-0675">Receptor</keyword>
<keyword evidence="6 12" id="KW-1133">Transmembrane helix</keyword>
<accession>A0AAD1WWI1</accession>
<keyword evidence="2 12" id="KW-1003">Cell membrane</keyword>
<evidence type="ECO:0000256" key="2">
    <source>
        <dbReference type="ARBA" id="ARBA00022475"/>
    </source>
</evidence>
<comment type="subcellular location">
    <subcellularLocation>
        <location evidence="1 12">Cell membrane</location>
        <topology evidence="1 12">Multi-pass membrane protein</topology>
    </subcellularLocation>
</comment>
<evidence type="ECO:0000256" key="4">
    <source>
        <dbReference type="ARBA" id="ARBA00022692"/>
    </source>
</evidence>
<dbReference type="GO" id="GO:0004930">
    <property type="term" value="F:G protein-coupled receptor activity"/>
    <property type="evidence" value="ECO:0007669"/>
    <property type="project" value="UniProtKB-KW"/>
</dbReference>
<gene>
    <name evidence="14" type="ORF">PECUL_23A007069</name>
</gene>
<feature type="transmembrane region" description="Helical" evidence="12">
    <location>
        <begin position="146"/>
        <end position="164"/>
    </location>
</feature>
<dbReference type="InterPro" id="IPR000725">
    <property type="entry name" value="Olfact_rcpt"/>
</dbReference>
<feature type="non-terminal residue" evidence="14">
    <location>
        <position position="1"/>
    </location>
</feature>
<organism evidence="14 15">
    <name type="scientific">Pelobates cultripes</name>
    <name type="common">Western spadefoot toad</name>
    <dbReference type="NCBI Taxonomy" id="61616"/>
    <lineage>
        <taxon>Eukaryota</taxon>
        <taxon>Metazoa</taxon>
        <taxon>Chordata</taxon>
        <taxon>Craniata</taxon>
        <taxon>Vertebrata</taxon>
        <taxon>Euteleostomi</taxon>
        <taxon>Amphibia</taxon>
        <taxon>Batrachia</taxon>
        <taxon>Anura</taxon>
        <taxon>Pelobatoidea</taxon>
        <taxon>Pelobatidae</taxon>
        <taxon>Pelobates</taxon>
    </lineage>
</organism>
<evidence type="ECO:0000256" key="5">
    <source>
        <dbReference type="ARBA" id="ARBA00022725"/>
    </source>
</evidence>
<evidence type="ECO:0000256" key="11">
    <source>
        <dbReference type="RuleBase" id="RU000688"/>
    </source>
</evidence>
<dbReference type="PANTHER" id="PTHR26452">
    <property type="entry name" value="OLFACTORY RECEPTOR"/>
    <property type="match status" value="1"/>
</dbReference>
<evidence type="ECO:0000256" key="3">
    <source>
        <dbReference type="ARBA" id="ARBA00022606"/>
    </source>
</evidence>
<evidence type="ECO:0000256" key="8">
    <source>
        <dbReference type="ARBA" id="ARBA00023136"/>
    </source>
</evidence>
<keyword evidence="7 11" id="KW-0297">G-protein coupled receptor</keyword>
<keyword evidence="15" id="KW-1185">Reference proteome</keyword>
<evidence type="ECO:0000256" key="9">
    <source>
        <dbReference type="ARBA" id="ARBA00023170"/>
    </source>
</evidence>
<feature type="non-terminal residue" evidence="14">
    <location>
        <position position="315"/>
    </location>
</feature>
<dbReference type="GO" id="GO:0004984">
    <property type="term" value="F:olfactory receptor activity"/>
    <property type="evidence" value="ECO:0007669"/>
    <property type="project" value="InterPro"/>
</dbReference>
<dbReference type="SUPFAM" id="SSF81321">
    <property type="entry name" value="Family A G protein-coupled receptor-like"/>
    <property type="match status" value="1"/>
</dbReference>
<feature type="transmembrane region" description="Helical" evidence="12">
    <location>
        <begin position="66"/>
        <end position="89"/>
    </location>
</feature>
<evidence type="ECO:0000256" key="10">
    <source>
        <dbReference type="ARBA" id="ARBA00023224"/>
    </source>
</evidence>
<dbReference type="PROSITE" id="PS00237">
    <property type="entry name" value="G_PROTEIN_RECEP_F1_1"/>
    <property type="match status" value="1"/>
</dbReference>
<dbReference type="GO" id="GO:0005886">
    <property type="term" value="C:plasma membrane"/>
    <property type="evidence" value="ECO:0007669"/>
    <property type="project" value="UniProtKB-SubCell"/>
</dbReference>
<keyword evidence="4 11" id="KW-0812">Transmembrane</keyword>
<keyword evidence="10 11" id="KW-0807">Transducer</keyword>
<dbReference type="PROSITE" id="PS50262">
    <property type="entry name" value="G_PROTEIN_RECEP_F1_2"/>
    <property type="match status" value="1"/>
</dbReference>
<evidence type="ECO:0000313" key="15">
    <source>
        <dbReference type="Proteomes" id="UP001295444"/>
    </source>
</evidence>